<keyword evidence="5" id="KW-0547">Nucleotide-binding</keyword>
<comment type="caution">
    <text evidence="11">The sequence shown here is derived from an EMBL/GenBank/DDBJ whole genome shotgun (WGS) entry which is preliminary data.</text>
</comment>
<accession>A0A543B0F3</accession>
<keyword evidence="9" id="KW-0812">Transmembrane</keyword>
<dbReference type="GO" id="GO:0016020">
    <property type="term" value="C:membrane"/>
    <property type="evidence" value="ECO:0007669"/>
    <property type="project" value="InterPro"/>
</dbReference>
<keyword evidence="4" id="KW-0808">Transferase</keyword>
<gene>
    <name evidence="11" type="ORF">FB566_3823</name>
</gene>
<dbReference type="InParanoid" id="A0A543B0F3"/>
<keyword evidence="3" id="KW-0597">Phosphoprotein</keyword>
<feature type="transmembrane region" description="Helical" evidence="9">
    <location>
        <begin position="155"/>
        <end position="180"/>
    </location>
</feature>
<dbReference type="InterPro" id="IPR050482">
    <property type="entry name" value="Sensor_HK_TwoCompSys"/>
</dbReference>
<keyword evidence="9" id="KW-0472">Membrane</keyword>
<dbReference type="Gene3D" id="1.20.5.1930">
    <property type="match status" value="1"/>
</dbReference>
<dbReference type="GO" id="GO:0005524">
    <property type="term" value="F:ATP binding"/>
    <property type="evidence" value="ECO:0007669"/>
    <property type="project" value="UniProtKB-KW"/>
</dbReference>
<name>A0A543B0F3_9ACTN</name>
<comment type="catalytic activity">
    <reaction evidence="1">
        <text>ATP + protein L-histidine = ADP + protein N-phospho-L-histidine.</text>
        <dbReference type="EC" id="2.7.13.3"/>
    </reaction>
</comment>
<proteinExistence type="predicted"/>
<protein>
    <recommendedName>
        <fullName evidence="2">histidine kinase</fullName>
        <ecNumber evidence="2">2.7.13.3</ecNumber>
    </recommendedName>
</protein>
<evidence type="ECO:0000313" key="12">
    <source>
        <dbReference type="Proteomes" id="UP000317043"/>
    </source>
</evidence>
<dbReference type="RefSeq" id="WP_142042374.1">
    <property type="nucleotide sequence ID" value="NZ_JBHTGS010000004.1"/>
</dbReference>
<feature type="transmembrane region" description="Helical" evidence="9">
    <location>
        <begin position="20"/>
        <end position="41"/>
    </location>
</feature>
<dbReference type="CDD" id="cd16917">
    <property type="entry name" value="HATPase_UhpB-NarQ-NarX-like"/>
    <property type="match status" value="1"/>
</dbReference>
<evidence type="ECO:0000256" key="5">
    <source>
        <dbReference type="ARBA" id="ARBA00022741"/>
    </source>
</evidence>
<evidence type="ECO:0000259" key="10">
    <source>
        <dbReference type="Pfam" id="PF07730"/>
    </source>
</evidence>
<evidence type="ECO:0000256" key="7">
    <source>
        <dbReference type="ARBA" id="ARBA00022840"/>
    </source>
</evidence>
<dbReference type="EMBL" id="VFOW01000001">
    <property type="protein sequence ID" value="TQL78240.1"/>
    <property type="molecule type" value="Genomic_DNA"/>
</dbReference>
<feature type="transmembrane region" description="Helical" evidence="9">
    <location>
        <begin position="125"/>
        <end position="149"/>
    </location>
</feature>
<dbReference type="InterPro" id="IPR011712">
    <property type="entry name" value="Sig_transdc_His_kin_sub3_dim/P"/>
</dbReference>
<dbReference type="PANTHER" id="PTHR24421">
    <property type="entry name" value="NITRATE/NITRITE SENSOR PROTEIN NARX-RELATED"/>
    <property type="match status" value="1"/>
</dbReference>
<evidence type="ECO:0000256" key="4">
    <source>
        <dbReference type="ARBA" id="ARBA00022679"/>
    </source>
</evidence>
<dbReference type="EC" id="2.7.13.3" evidence="2"/>
<sequence length="417" mass="44290">MTTASPPIRRSSPDHASIPAASVIGGLSGLSCGLYLWLLTLEPAVMELLNRTAGHYTVWLLLTLVQSGLLLWYRRRPVPVFGGVFALFLLGSWIIGDAGTAVGVALPVWFAVFALTAYGPPRWSIPLVVGAWLGHVTTQLLIGHLAGWTDITPQLLIAIGVNHGVFYSACAVVGATVRAFQRRTDDALERARLVQSKLDAEAAEAVARERNRMARELHDLAAHQLVDVVLTARTVKLTSRRTGDVSHDDLDELIEQSTAALHSVRSAVGALRDGDPDQEPDEPLSQRVDRILRTARTTRALTVVAHLAPAVDLDRVGPAQRHAVARVLTEGLSNAGVHAPGAPVTATVAVETDDTVTVEVANPLSAPASRSGGFGLIGAAERAAALGGTFRAGPDPEGTWRLVMRLGPTDIEEGDPT</sequence>
<evidence type="ECO:0000256" key="9">
    <source>
        <dbReference type="SAM" id="Phobius"/>
    </source>
</evidence>
<dbReference type="OrthoDB" id="227596at2"/>
<dbReference type="SUPFAM" id="SSF55874">
    <property type="entry name" value="ATPase domain of HSP90 chaperone/DNA topoisomerase II/histidine kinase"/>
    <property type="match status" value="1"/>
</dbReference>
<feature type="transmembrane region" description="Helical" evidence="9">
    <location>
        <begin position="53"/>
        <end position="73"/>
    </location>
</feature>
<evidence type="ECO:0000256" key="8">
    <source>
        <dbReference type="ARBA" id="ARBA00023012"/>
    </source>
</evidence>
<keyword evidence="7" id="KW-0067">ATP-binding</keyword>
<evidence type="ECO:0000256" key="2">
    <source>
        <dbReference type="ARBA" id="ARBA00012438"/>
    </source>
</evidence>
<dbReference type="GO" id="GO:0046983">
    <property type="term" value="F:protein dimerization activity"/>
    <property type="evidence" value="ECO:0007669"/>
    <property type="project" value="InterPro"/>
</dbReference>
<evidence type="ECO:0000256" key="3">
    <source>
        <dbReference type="ARBA" id="ARBA00022553"/>
    </source>
</evidence>
<keyword evidence="9" id="KW-1133">Transmembrane helix</keyword>
<feature type="domain" description="Signal transduction histidine kinase subgroup 3 dimerisation and phosphoacceptor" evidence="10">
    <location>
        <begin position="209"/>
        <end position="274"/>
    </location>
</feature>
<dbReference type="Gene3D" id="3.30.565.10">
    <property type="entry name" value="Histidine kinase-like ATPase, C-terminal domain"/>
    <property type="match status" value="1"/>
</dbReference>
<reference evidence="11 12" key="1">
    <citation type="submission" date="2019-06" db="EMBL/GenBank/DDBJ databases">
        <title>Sequencing the genomes of 1000 actinobacteria strains.</title>
        <authorList>
            <person name="Klenk H.-P."/>
        </authorList>
    </citation>
    <scope>NUCLEOTIDE SEQUENCE [LARGE SCALE GENOMIC DNA]</scope>
    <source>
        <strain evidence="11 12">DSM 45928</strain>
    </source>
</reference>
<dbReference type="AlphaFoldDB" id="A0A543B0F3"/>
<dbReference type="Pfam" id="PF07730">
    <property type="entry name" value="HisKA_3"/>
    <property type="match status" value="1"/>
</dbReference>
<organism evidence="11 12">
    <name type="scientific">Stackebrandtia endophytica</name>
    <dbReference type="NCBI Taxonomy" id="1496996"/>
    <lineage>
        <taxon>Bacteria</taxon>
        <taxon>Bacillati</taxon>
        <taxon>Actinomycetota</taxon>
        <taxon>Actinomycetes</taxon>
        <taxon>Glycomycetales</taxon>
        <taxon>Glycomycetaceae</taxon>
        <taxon>Stackebrandtia</taxon>
    </lineage>
</organism>
<dbReference type="Proteomes" id="UP000317043">
    <property type="component" value="Unassembled WGS sequence"/>
</dbReference>
<keyword evidence="8" id="KW-0902">Two-component regulatory system</keyword>
<dbReference type="InterPro" id="IPR036890">
    <property type="entry name" value="HATPase_C_sf"/>
</dbReference>
<evidence type="ECO:0000256" key="1">
    <source>
        <dbReference type="ARBA" id="ARBA00000085"/>
    </source>
</evidence>
<evidence type="ECO:0000313" key="11">
    <source>
        <dbReference type="EMBL" id="TQL78240.1"/>
    </source>
</evidence>
<dbReference type="GO" id="GO:0000155">
    <property type="term" value="F:phosphorelay sensor kinase activity"/>
    <property type="evidence" value="ECO:0007669"/>
    <property type="project" value="InterPro"/>
</dbReference>
<dbReference type="PANTHER" id="PTHR24421:SF10">
    <property type="entry name" value="NITRATE_NITRITE SENSOR PROTEIN NARQ"/>
    <property type="match status" value="1"/>
</dbReference>
<evidence type="ECO:0000256" key="6">
    <source>
        <dbReference type="ARBA" id="ARBA00022777"/>
    </source>
</evidence>
<keyword evidence="12" id="KW-1185">Reference proteome</keyword>
<keyword evidence="6 11" id="KW-0418">Kinase</keyword>
<feature type="transmembrane region" description="Helical" evidence="9">
    <location>
        <begin position="78"/>
        <end position="95"/>
    </location>
</feature>